<feature type="non-terminal residue" evidence="1">
    <location>
        <position position="91"/>
    </location>
</feature>
<comment type="caution">
    <text evidence="1">The sequence shown here is derived from an EMBL/GenBank/DDBJ whole genome shotgun (WGS) entry which is preliminary data.</text>
</comment>
<gene>
    <name evidence="1" type="ORF">BE17_05425</name>
</gene>
<accession>A0A150QUQ2</accession>
<dbReference type="AlphaFoldDB" id="A0A150QUQ2"/>
<evidence type="ECO:0000313" key="2">
    <source>
        <dbReference type="Proteomes" id="UP000075635"/>
    </source>
</evidence>
<organism evidence="1 2">
    <name type="scientific">Sorangium cellulosum</name>
    <name type="common">Polyangium cellulosum</name>
    <dbReference type="NCBI Taxonomy" id="56"/>
    <lineage>
        <taxon>Bacteria</taxon>
        <taxon>Pseudomonadati</taxon>
        <taxon>Myxococcota</taxon>
        <taxon>Polyangia</taxon>
        <taxon>Polyangiales</taxon>
        <taxon>Polyangiaceae</taxon>
        <taxon>Sorangium</taxon>
    </lineage>
</organism>
<protein>
    <submittedName>
        <fullName evidence="1">Uncharacterized protein</fullName>
    </submittedName>
</protein>
<dbReference type="Proteomes" id="UP000075635">
    <property type="component" value="Unassembled WGS sequence"/>
</dbReference>
<reference evidence="1 2" key="1">
    <citation type="submission" date="2014-02" db="EMBL/GenBank/DDBJ databases">
        <title>The small core and large imbalanced accessory genome model reveals a collaborative survival strategy of Sorangium cellulosum strains in nature.</title>
        <authorList>
            <person name="Han K."/>
            <person name="Peng R."/>
            <person name="Blom J."/>
            <person name="Li Y.-Z."/>
        </authorList>
    </citation>
    <scope>NUCLEOTIDE SEQUENCE [LARGE SCALE GENOMIC DNA]</scope>
    <source>
        <strain evidence="1 2">So0011-07</strain>
    </source>
</reference>
<evidence type="ECO:0000313" key="1">
    <source>
        <dbReference type="EMBL" id="KYF71723.1"/>
    </source>
</evidence>
<name>A0A150QUQ2_SORCE</name>
<proteinExistence type="predicted"/>
<dbReference type="EMBL" id="JEMB01003502">
    <property type="protein sequence ID" value="KYF71723.1"/>
    <property type="molecule type" value="Genomic_DNA"/>
</dbReference>
<sequence length="91" mass="9320">MSESITLEASTSYFAPTAAYARVSAYPVFQKITWDIVSLGGWSFGVGPAGGVVVGSGVVLKPVGVYFATYRAYDLAAMGGGVVSPGPILNP</sequence>